<evidence type="ECO:0000256" key="3">
    <source>
        <dbReference type="ARBA" id="ARBA00022741"/>
    </source>
</evidence>
<dbReference type="NCBIfam" id="NF002966">
    <property type="entry name" value="PRK03640.1"/>
    <property type="match status" value="1"/>
</dbReference>
<dbReference type="InterPro" id="IPR020845">
    <property type="entry name" value="AMP-binding_CS"/>
</dbReference>
<dbReference type="GO" id="GO:0008756">
    <property type="term" value="F:o-succinylbenzoate-CoA ligase activity"/>
    <property type="evidence" value="ECO:0007669"/>
    <property type="project" value="UniProtKB-UniRule"/>
</dbReference>
<dbReference type="GO" id="GO:0005524">
    <property type="term" value="F:ATP binding"/>
    <property type="evidence" value="ECO:0007669"/>
    <property type="project" value="UniProtKB-KW"/>
</dbReference>
<evidence type="ECO:0000256" key="2">
    <source>
        <dbReference type="ARBA" id="ARBA00022598"/>
    </source>
</evidence>
<dbReference type="PROSITE" id="PS00455">
    <property type="entry name" value="AMP_BINDING"/>
    <property type="match status" value="1"/>
</dbReference>
<evidence type="ECO:0000313" key="8">
    <source>
        <dbReference type="EMBL" id="GFZ84030.1"/>
    </source>
</evidence>
<organism evidence="8 9">
    <name type="scientific">Compostibacillus humi</name>
    <dbReference type="NCBI Taxonomy" id="1245525"/>
    <lineage>
        <taxon>Bacteria</taxon>
        <taxon>Bacillati</taxon>
        <taxon>Bacillota</taxon>
        <taxon>Bacilli</taxon>
        <taxon>Bacillales</taxon>
        <taxon>Bacillaceae</taxon>
        <taxon>Compostibacillus</taxon>
    </lineage>
</organism>
<dbReference type="Pfam" id="PF00501">
    <property type="entry name" value="AMP-binding"/>
    <property type="match status" value="1"/>
</dbReference>
<protein>
    <recommendedName>
        <fullName evidence="5">2-succinylbenzoate--CoA ligase</fullName>
        <ecNumber evidence="5">6.2.1.26</ecNumber>
    </recommendedName>
    <alternativeName>
        <fullName evidence="5">o-succinylbenzoyl-CoA synthetase</fullName>
        <shortName evidence="5">OSB-CoA synthetase</shortName>
    </alternativeName>
</protein>
<dbReference type="NCBIfam" id="TIGR01923">
    <property type="entry name" value="menE"/>
    <property type="match status" value="1"/>
</dbReference>
<dbReference type="InterPro" id="IPR025110">
    <property type="entry name" value="AMP-bd_C"/>
</dbReference>
<proteinExistence type="inferred from homology"/>
<comment type="pathway">
    <text evidence="5">Quinol/quinone metabolism; 1,4-dihydroxy-2-naphthoate biosynthesis; 1,4-dihydroxy-2-naphthoate from chorismate: step 5/7.</text>
</comment>
<dbReference type="UniPathway" id="UPA00079"/>
<comment type="similarity">
    <text evidence="5">Belongs to the ATP-dependent AMP-binding enzyme family. MenE subfamily.</text>
</comment>
<gene>
    <name evidence="5 8" type="primary">menE</name>
    <name evidence="8" type="ORF">GCM10010978_25460</name>
</gene>
<keyword evidence="4 5" id="KW-0067">ATP-binding</keyword>
<dbReference type="InterPro" id="IPR010192">
    <property type="entry name" value="MenE"/>
</dbReference>
<dbReference type="AlphaFoldDB" id="A0A8J2TRL8"/>
<evidence type="ECO:0000313" key="9">
    <source>
        <dbReference type="Proteomes" id="UP000602050"/>
    </source>
</evidence>
<dbReference type="InterPro" id="IPR042099">
    <property type="entry name" value="ANL_N_sf"/>
</dbReference>
<evidence type="ECO:0000259" key="7">
    <source>
        <dbReference type="Pfam" id="PF13193"/>
    </source>
</evidence>
<name>A0A8J2TRL8_9BACI</name>
<comment type="catalytic activity">
    <reaction evidence="5">
        <text>2-succinylbenzoate + ATP + CoA = 2-succinylbenzoyl-CoA + AMP + diphosphate</text>
        <dbReference type="Rhea" id="RHEA:17009"/>
        <dbReference type="ChEBI" id="CHEBI:18325"/>
        <dbReference type="ChEBI" id="CHEBI:30616"/>
        <dbReference type="ChEBI" id="CHEBI:33019"/>
        <dbReference type="ChEBI" id="CHEBI:57287"/>
        <dbReference type="ChEBI" id="CHEBI:57364"/>
        <dbReference type="ChEBI" id="CHEBI:456215"/>
        <dbReference type="EC" id="6.2.1.26"/>
    </reaction>
</comment>
<reference evidence="8" key="2">
    <citation type="submission" date="2020-09" db="EMBL/GenBank/DDBJ databases">
        <authorList>
            <person name="Sun Q."/>
            <person name="Zhou Y."/>
        </authorList>
    </citation>
    <scope>NUCLEOTIDE SEQUENCE</scope>
    <source>
        <strain evidence="8">CGMCC 1.12360</strain>
    </source>
</reference>
<dbReference type="InterPro" id="IPR050237">
    <property type="entry name" value="ATP-dep_AMP-bd_enzyme"/>
</dbReference>
<evidence type="ECO:0000256" key="4">
    <source>
        <dbReference type="ARBA" id="ARBA00022840"/>
    </source>
</evidence>
<dbReference type="EC" id="6.2.1.26" evidence="5"/>
<keyword evidence="3 5" id="KW-0547">Nucleotide-binding</keyword>
<sequence>MGEIIPHWLTKQAELSPNRIAIEWEDGRRVTFHQLKTRSQQLARKLANSGVKKGSHVAILSPNSMEMITAIHALSYLGAVIVLLNIRLTAEELNFQVKDAEVSHLLTDDSMLETGQKLNVNVITSFTMAEKSAEKDVALQEEINLDDPFTIMYTSGTTGFPKGVVHTYGNHWWSAISSALNLGLNQADKWLIPLPLFHVSGLSTLLKGIIYGMPVYLFVKFDERRVHEAIMTKGITIISVVAVMLQRWLHIMEEGERPDKLRCALLGGGPAPKSLLEKAKKRNIPVFQSYGMTETSSQIATLSPTDALRKLGSAGKPLFPAQLRIDKKDNEKIGEIVVKGPMVTKGYYNRDDANRDAFTDGWLKTGDLGYLDEDGYLYVVDRRKDLIISGGENIYPSEIEGVLSGMEQVKEVGVAGKGDPDWGQVPVAFVVPRGKIAKEEIYRFLQQKLAKYKWPKEIYFVDALPRNAANKLVRHKLLDLMDQT</sequence>
<dbReference type="HAMAP" id="MF_00731">
    <property type="entry name" value="MenE"/>
    <property type="match status" value="1"/>
</dbReference>
<evidence type="ECO:0000256" key="1">
    <source>
        <dbReference type="ARBA" id="ARBA00022428"/>
    </source>
</evidence>
<feature type="domain" description="AMP-binding enzyme C-terminal" evidence="7">
    <location>
        <begin position="398"/>
        <end position="471"/>
    </location>
</feature>
<dbReference type="PANTHER" id="PTHR43767:SF1">
    <property type="entry name" value="NONRIBOSOMAL PEPTIDE SYNTHASE PES1 (EUROFUNG)-RELATED"/>
    <property type="match status" value="1"/>
</dbReference>
<comment type="function">
    <text evidence="5">Converts 2-succinylbenzoate (OSB) to 2-succinylbenzoyl-CoA (OSB-CoA).</text>
</comment>
<dbReference type="UniPathway" id="UPA01057">
    <property type="reaction ID" value="UER00166"/>
</dbReference>
<dbReference type="SUPFAM" id="SSF56801">
    <property type="entry name" value="Acetyl-CoA synthetase-like"/>
    <property type="match status" value="1"/>
</dbReference>
<dbReference type="InterPro" id="IPR045851">
    <property type="entry name" value="AMP-bd_C_sf"/>
</dbReference>
<comment type="caution">
    <text evidence="8">The sequence shown here is derived from an EMBL/GenBank/DDBJ whole genome shotgun (WGS) entry which is preliminary data.</text>
</comment>
<keyword evidence="2 5" id="KW-0436">Ligase</keyword>
<dbReference type="InterPro" id="IPR000873">
    <property type="entry name" value="AMP-dep_synth/lig_dom"/>
</dbReference>
<comment type="pathway">
    <text evidence="5">Quinol/quinone metabolism; menaquinone biosynthesis.</text>
</comment>
<dbReference type="PANTHER" id="PTHR43767">
    <property type="entry name" value="LONG-CHAIN-FATTY-ACID--COA LIGASE"/>
    <property type="match status" value="1"/>
</dbReference>
<accession>A0A8J2TRL8</accession>
<dbReference type="Proteomes" id="UP000602050">
    <property type="component" value="Unassembled WGS sequence"/>
</dbReference>
<dbReference type="GO" id="GO:0009234">
    <property type="term" value="P:menaquinone biosynthetic process"/>
    <property type="evidence" value="ECO:0007669"/>
    <property type="project" value="UniProtKB-UniRule"/>
</dbReference>
<keyword evidence="1 5" id="KW-0474">Menaquinone biosynthesis</keyword>
<dbReference type="RefSeq" id="WP_188392798.1">
    <property type="nucleotide sequence ID" value="NZ_BMEV01000055.1"/>
</dbReference>
<dbReference type="Gene3D" id="3.40.50.12780">
    <property type="entry name" value="N-terminal domain of ligase-like"/>
    <property type="match status" value="1"/>
</dbReference>
<evidence type="ECO:0000259" key="6">
    <source>
        <dbReference type="Pfam" id="PF00501"/>
    </source>
</evidence>
<dbReference type="Pfam" id="PF13193">
    <property type="entry name" value="AMP-binding_C"/>
    <property type="match status" value="1"/>
</dbReference>
<keyword evidence="9" id="KW-1185">Reference proteome</keyword>
<dbReference type="EMBL" id="BMEV01000055">
    <property type="protein sequence ID" value="GFZ84030.1"/>
    <property type="molecule type" value="Genomic_DNA"/>
</dbReference>
<dbReference type="CDD" id="cd05912">
    <property type="entry name" value="OSB_CoA_lg"/>
    <property type="match status" value="1"/>
</dbReference>
<dbReference type="Gene3D" id="3.30.300.30">
    <property type="match status" value="1"/>
</dbReference>
<evidence type="ECO:0000256" key="5">
    <source>
        <dbReference type="HAMAP-Rule" id="MF_00731"/>
    </source>
</evidence>
<feature type="domain" description="AMP-dependent synthetase/ligase" evidence="6">
    <location>
        <begin position="10"/>
        <end position="348"/>
    </location>
</feature>
<reference evidence="8" key="1">
    <citation type="journal article" date="2014" name="Int. J. Syst. Evol. Microbiol.">
        <title>Complete genome sequence of Corynebacterium casei LMG S-19264T (=DSM 44701T), isolated from a smear-ripened cheese.</title>
        <authorList>
            <consortium name="US DOE Joint Genome Institute (JGI-PGF)"/>
            <person name="Walter F."/>
            <person name="Albersmeier A."/>
            <person name="Kalinowski J."/>
            <person name="Ruckert C."/>
        </authorList>
    </citation>
    <scope>NUCLEOTIDE SEQUENCE</scope>
    <source>
        <strain evidence="8">CGMCC 1.12360</strain>
    </source>
</reference>